<dbReference type="InterPro" id="IPR016163">
    <property type="entry name" value="Ald_DH_C"/>
</dbReference>
<accession>A0ABU2J5K8</accession>
<evidence type="ECO:0000313" key="7">
    <source>
        <dbReference type="EMBL" id="MDT0259804.1"/>
    </source>
</evidence>
<evidence type="ECO:0000256" key="2">
    <source>
        <dbReference type="ARBA" id="ARBA00023002"/>
    </source>
</evidence>
<dbReference type="Proteomes" id="UP001183176">
    <property type="component" value="Unassembled WGS sequence"/>
</dbReference>
<dbReference type="Gene3D" id="3.40.605.10">
    <property type="entry name" value="Aldehyde Dehydrogenase, Chain A, domain 1"/>
    <property type="match status" value="1"/>
</dbReference>
<dbReference type="PIRSF" id="PIRSF036492">
    <property type="entry name" value="ALDH"/>
    <property type="match status" value="1"/>
</dbReference>
<protein>
    <recommendedName>
        <fullName evidence="3">Aldehyde dehydrogenase</fullName>
    </recommendedName>
</protein>
<reference evidence="8" key="1">
    <citation type="submission" date="2023-07" db="EMBL/GenBank/DDBJ databases">
        <title>30 novel species of actinomycetes from the DSMZ collection.</title>
        <authorList>
            <person name="Nouioui I."/>
        </authorList>
    </citation>
    <scope>NUCLEOTIDE SEQUENCE [LARGE SCALE GENOMIC DNA]</scope>
    <source>
        <strain evidence="8">DSM 44399</strain>
    </source>
</reference>
<feature type="active site" evidence="4">
    <location>
        <position position="243"/>
    </location>
</feature>
<evidence type="ECO:0000256" key="5">
    <source>
        <dbReference type="RuleBase" id="RU003345"/>
    </source>
</evidence>
<evidence type="ECO:0000256" key="3">
    <source>
        <dbReference type="PIRNR" id="PIRNR036492"/>
    </source>
</evidence>
<evidence type="ECO:0000313" key="8">
    <source>
        <dbReference type="Proteomes" id="UP001183176"/>
    </source>
</evidence>
<dbReference type="RefSeq" id="WP_311420963.1">
    <property type="nucleotide sequence ID" value="NZ_JAVREH010000001.1"/>
</dbReference>
<dbReference type="InterPro" id="IPR029510">
    <property type="entry name" value="Ald_DH_CS_GLU"/>
</dbReference>
<dbReference type="InterPro" id="IPR015590">
    <property type="entry name" value="Aldehyde_DH_dom"/>
</dbReference>
<evidence type="ECO:0000259" key="6">
    <source>
        <dbReference type="Pfam" id="PF00171"/>
    </source>
</evidence>
<dbReference type="SUPFAM" id="SSF53720">
    <property type="entry name" value="ALDH-like"/>
    <property type="match status" value="1"/>
</dbReference>
<gene>
    <name evidence="7" type="ORF">RM423_00180</name>
</gene>
<comment type="caution">
    <text evidence="7">The sequence shown here is derived from an EMBL/GenBank/DDBJ whole genome shotgun (WGS) entry which is preliminary data.</text>
</comment>
<dbReference type="Gene3D" id="3.40.309.10">
    <property type="entry name" value="Aldehyde Dehydrogenase, Chain A, domain 2"/>
    <property type="match status" value="1"/>
</dbReference>
<dbReference type="PANTHER" id="PTHR11699">
    <property type="entry name" value="ALDEHYDE DEHYDROGENASE-RELATED"/>
    <property type="match status" value="1"/>
</dbReference>
<dbReference type="EMBL" id="JAVREH010000001">
    <property type="protein sequence ID" value="MDT0259804.1"/>
    <property type="molecule type" value="Genomic_DNA"/>
</dbReference>
<evidence type="ECO:0000256" key="4">
    <source>
        <dbReference type="PROSITE-ProRule" id="PRU10007"/>
    </source>
</evidence>
<feature type="domain" description="Aldehyde dehydrogenase" evidence="6">
    <location>
        <begin position="14"/>
        <end position="461"/>
    </location>
</feature>
<dbReference type="PROSITE" id="PS00687">
    <property type="entry name" value="ALDEHYDE_DEHYDR_GLU"/>
    <property type="match status" value="1"/>
</dbReference>
<dbReference type="InterPro" id="IPR016161">
    <property type="entry name" value="Ald_DH/histidinol_DH"/>
</dbReference>
<dbReference type="InterPro" id="IPR016162">
    <property type="entry name" value="Ald_DH_N"/>
</dbReference>
<sequence>MTAVAPRPTGLSADFDSLDPATGEVLASFPVDGAEQVTAAVQRARTAARWWAEVGEPARRSRLRAWRAILVQRTDELARLIHRENGKPFDDAVVEVTIVIAHLAWAASHARKVLGKHRVNPGVLAANHAATLEYLPFGVVGVIGPWNYPVHTPMGSISYALAAGNAVVFKPSEYTPAVGRWLVDSFAEVVPEQPVLQLVTGFGDTGAALCSAGVDKVAFTGSAATGRRVMATCAETLTPCVVECGGKDALIVAADADLDLAAEQTVWGAMSNAGQTCAGVERVYVEAPIYDEFVAKVTAQSQLLRTGGAAASYGPITMPGQVAVISRHIEDALAAGGRALVGGPESVRAPYVDPVVLVDVPADCTAMTEETFGPTVTIAKVADVDEAVTAANSGSYGLGASVFSRKRGREIAGRIDAGMVSVNSVLTYASVPGLPWGGSKESGFGRIHGPDGLREFARSRAITSERFPIPLKITTFQRGEKAIEQLRQLASTRWGRG</sequence>
<organism evidence="7 8">
    <name type="scientific">Jatrophihabitans lederbergiae</name>
    <dbReference type="NCBI Taxonomy" id="3075547"/>
    <lineage>
        <taxon>Bacteria</taxon>
        <taxon>Bacillati</taxon>
        <taxon>Actinomycetota</taxon>
        <taxon>Actinomycetes</taxon>
        <taxon>Jatrophihabitantales</taxon>
        <taxon>Jatrophihabitantaceae</taxon>
        <taxon>Jatrophihabitans</taxon>
    </lineage>
</organism>
<dbReference type="Pfam" id="PF00171">
    <property type="entry name" value="Aldedh"/>
    <property type="match status" value="1"/>
</dbReference>
<comment type="similarity">
    <text evidence="1 3 5">Belongs to the aldehyde dehydrogenase family.</text>
</comment>
<evidence type="ECO:0000256" key="1">
    <source>
        <dbReference type="ARBA" id="ARBA00009986"/>
    </source>
</evidence>
<dbReference type="CDD" id="cd07099">
    <property type="entry name" value="ALDH_DDALDH"/>
    <property type="match status" value="1"/>
</dbReference>
<dbReference type="InterPro" id="IPR012394">
    <property type="entry name" value="Aldehyde_DH_NAD(P)"/>
</dbReference>
<proteinExistence type="inferred from homology"/>
<keyword evidence="2 3" id="KW-0560">Oxidoreductase</keyword>
<keyword evidence="8" id="KW-1185">Reference proteome</keyword>
<name>A0ABU2J5K8_9ACTN</name>